<keyword evidence="8" id="KW-0406">Ion transport</keyword>
<dbReference type="InterPro" id="IPR002350">
    <property type="entry name" value="Kazal_dom"/>
</dbReference>
<proteinExistence type="inferred from homology"/>
<dbReference type="InterPro" id="IPR036259">
    <property type="entry name" value="MFS_trans_sf"/>
</dbReference>
<dbReference type="GO" id="GO:0022857">
    <property type="term" value="F:transmembrane transporter activity"/>
    <property type="evidence" value="ECO:0007669"/>
    <property type="project" value="InterPro"/>
</dbReference>
<dbReference type="KEGG" id="epa:110233653"/>
<dbReference type="EnsemblMetazoa" id="XM_021038967.2">
    <property type="protein sequence ID" value="XP_020894626.1"/>
    <property type="gene ID" value="LOC110233653"/>
</dbReference>
<dbReference type="GO" id="GO:0006811">
    <property type="term" value="P:monoatomic ion transport"/>
    <property type="evidence" value="ECO:0007669"/>
    <property type="project" value="UniProtKB-KW"/>
</dbReference>
<organism evidence="11 12">
    <name type="scientific">Exaiptasia diaphana</name>
    <name type="common">Tropical sea anemone</name>
    <name type="synonym">Aiptasia pulchella</name>
    <dbReference type="NCBI Taxonomy" id="2652724"/>
    <lineage>
        <taxon>Eukaryota</taxon>
        <taxon>Metazoa</taxon>
        <taxon>Cnidaria</taxon>
        <taxon>Anthozoa</taxon>
        <taxon>Hexacorallia</taxon>
        <taxon>Actiniaria</taxon>
        <taxon>Aiptasiidae</taxon>
        <taxon>Exaiptasia</taxon>
    </lineage>
</organism>
<feature type="transmembrane region" description="Helical" evidence="8">
    <location>
        <begin position="358"/>
        <end position="384"/>
    </location>
</feature>
<keyword evidence="12" id="KW-1185">Reference proteome</keyword>
<accession>A0A913WVA4</accession>
<evidence type="ECO:0000313" key="11">
    <source>
        <dbReference type="EnsemblMetazoa" id="XP_020894626.1"/>
    </source>
</evidence>
<feature type="transmembrane region" description="Helical" evidence="8">
    <location>
        <begin position="550"/>
        <end position="572"/>
    </location>
</feature>
<evidence type="ECO:0000259" key="9">
    <source>
        <dbReference type="PROSITE" id="PS50850"/>
    </source>
</evidence>
<comment type="similarity">
    <text evidence="2 8">Belongs to the organo anion transporter (TC 2.A.60) family.</text>
</comment>
<dbReference type="CDD" id="cd17403">
    <property type="entry name" value="MFS_SLCO4_OATP4"/>
    <property type="match status" value="1"/>
</dbReference>
<feature type="transmembrane region" description="Helical" evidence="8">
    <location>
        <begin position="323"/>
        <end position="346"/>
    </location>
</feature>
<dbReference type="Proteomes" id="UP000887567">
    <property type="component" value="Unplaced"/>
</dbReference>
<dbReference type="NCBIfam" id="TIGR00805">
    <property type="entry name" value="oat"/>
    <property type="match status" value="1"/>
</dbReference>
<feature type="transmembrane region" description="Helical" evidence="8">
    <location>
        <begin position="592"/>
        <end position="614"/>
    </location>
</feature>
<keyword evidence="7" id="KW-1015">Disulfide bond</keyword>
<feature type="transmembrane region" description="Helical" evidence="8">
    <location>
        <begin position="256"/>
        <end position="277"/>
    </location>
</feature>
<sequence length="674" mass="74370">MGSQGTVADVKEIKMALKERHSSKDLWFGWLTVRPKWLQGLNNPKCFLLFVCMYFFTQSIVVNGVYSVSITTIEKRFGYSSSKTGVLTSCYDIAALMLTPFVSYMGAKRKKPKWCGIGLFLMGVGFFIFILPHLFSPKYLAKGHSQEVPSTCHTNVTYSVNQCDQSQTHWGYYLLFIVGMLVIGAGSTPMWNLGTAYMDENVKAKAAPIYIGIFSCSGVMGAGVGFILGGLFLSIYVDLGAQTKLTPQNEEWIGAWWLGFLVSMVMAMLWSVFLIGFPKEFPGTKKLRKLNLIGNSDHPTVHDFGYVQLKDLPKASKALFTNIPYMSTTLGVCIEGFIVSSLTAFMPKVIEQQFSYTASMVSLVLGVVVVPGALLGNFVGAYICKRLSLCQRGASKMCFMVSALSILGVCLLFINCDSLPIVGVNIPYANSSSYGLKSSCNNGCTCPDTNYKPVCAESITYYSPCHAGCKTDFKNGSFGNCSCIQSNDLVTSGFCSSDCGFKPYIYITVYFLTVLLTFLSATPATVVTLRCVGHEQRAYALGIQSSLMRLLGTIPGPVVVGSLIDMTCTLWKKGCDDVANCLQYDNRNLAMVVLITALITKVLTTSCYGISHWFSPKESKDDRNGIVNGNVQYNSKQVYDEEKDKYKDKDVDNNVNQQIQRKLVHEYIDRETKL</sequence>
<feature type="transmembrane region" description="Helical" evidence="8">
    <location>
        <begin position="46"/>
        <end position="66"/>
    </location>
</feature>
<name>A0A913WVA4_EXADI</name>
<protein>
    <recommendedName>
        <fullName evidence="8">Solute carrier organic anion transporter family member</fullName>
    </recommendedName>
</protein>
<comment type="subcellular location">
    <subcellularLocation>
        <location evidence="1 8">Cell membrane</location>
        <topology evidence="1 8">Multi-pass membrane protein</topology>
    </subcellularLocation>
</comment>
<feature type="transmembrane region" description="Helical" evidence="8">
    <location>
        <begin position="170"/>
        <end position="188"/>
    </location>
</feature>
<reference evidence="11" key="1">
    <citation type="submission" date="2022-11" db="UniProtKB">
        <authorList>
            <consortium name="EnsemblMetazoa"/>
        </authorList>
    </citation>
    <scope>IDENTIFICATION</scope>
</reference>
<dbReference type="PROSITE" id="PS50850">
    <property type="entry name" value="MFS"/>
    <property type="match status" value="1"/>
</dbReference>
<evidence type="ECO:0000256" key="6">
    <source>
        <dbReference type="ARBA" id="ARBA00023136"/>
    </source>
</evidence>
<dbReference type="InterPro" id="IPR020846">
    <property type="entry name" value="MFS_dom"/>
</dbReference>
<keyword evidence="4 8" id="KW-0812">Transmembrane</keyword>
<dbReference type="GeneID" id="110233653"/>
<evidence type="ECO:0000256" key="5">
    <source>
        <dbReference type="ARBA" id="ARBA00022989"/>
    </source>
</evidence>
<evidence type="ECO:0000313" key="12">
    <source>
        <dbReference type="Proteomes" id="UP000887567"/>
    </source>
</evidence>
<dbReference type="OMA" id="NCACNAN"/>
<evidence type="ECO:0000259" key="10">
    <source>
        <dbReference type="PROSITE" id="PS51465"/>
    </source>
</evidence>
<dbReference type="InterPro" id="IPR004156">
    <property type="entry name" value="OATP"/>
</dbReference>
<feature type="transmembrane region" description="Helical" evidence="8">
    <location>
        <begin position="86"/>
        <end position="107"/>
    </location>
</feature>
<dbReference type="RefSeq" id="XP_020894626.1">
    <property type="nucleotide sequence ID" value="XM_021038967.2"/>
</dbReference>
<dbReference type="Pfam" id="PF03137">
    <property type="entry name" value="OATP"/>
    <property type="match status" value="1"/>
</dbReference>
<dbReference type="PANTHER" id="PTHR11388:SF100">
    <property type="entry name" value="SOLUTE CARRIER ORGANIC ANION TRANSPORTER FAMILY MEMBER 4A1"/>
    <property type="match status" value="1"/>
</dbReference>
<feature type="transmembrane region" description="Helical" evidence="8">
    <location>
        <begin position="114"/>
        <end position="135"/>
    </location>
</feature>
<evidence type="ECO:0000256" key="3">
    <source>
        <dbReference type="ARBA" id="ARBA00022475"/>
    </source>
</evidence>
<dbReference type="AlphaFoldDB" id="A0A913WVA4"/>
<keyword evidence="6 8" id="KW-0472">Membrane</keyword>
<keyword evidence="8" id="KW-0813">Transport</keyword>
<feature type="domain" description="Kazal-like" evidence="10">
    <location>
        <begin position="434"/>
        <end position="482"/>
    </location>
</feature>
<keyword evidence="3" id="KW-1003">Cell membrane</keyword>
<dbReference type="GO" id="GO:0005886">
    <property type="term" value="C:plasma membrane"/>
    <property type="evidence" value="ECO:0007669"/>
    <property type="project" value="UniProtKB-SubCell"/>
</dbReference>
<keyword evidence="5 8" id="KW-1133">Transmembrane helix</keyword>
<feature type="transmembrane region" description="Helical" evidence="8">
    <location>
        <begin position="504"/>
        <end position="529"/>
    </location>
</feature>
<evidence type="ECO:0000256" key="2">
    <source>
        <dbReference type="ARBA" id="ARBA00009657"/>
    </source>
</evidence>
<feature type="transmembrane region" description="Helical" evidence="8">
    <location>
        <begin position="209"/>
        <end position="236"/>
    </location>
</feature>
<comment type="caution">
    <text evidence="8">Lacks conserved residue(s) required for the propagation of feature annotation.</text>
</comment>
<dbReference type="PANTHER" id="PTHR11388">
    <property type="entry name" value="ORGANIC ANION TRANSPORTER"/>
    <property type="match status" value="1"/>
</dbReference>
<dbReference type="PROSITE" id="PS51465">
    <property type="entry name" value="KAZAL_2"/>
    <property type="match status" value="1"/>
</dbReference>
<evidence type="ECO:0000256" key="8">
    <source>
        <dbReference type="RuleBase" id="RU362056"/>
    </source>
</evidence>
<evidence type="ECO:0000256" key="7">
    <source>
        <dbReference type="ARBA" id="ARBA00023157"/>
    </source>
</evidence>
<feature type="domain" description="Major facilitator superfamily (MFS) profile" evidence="9">
    <location>
        <begin position="47"/>
        <end position="612"/>
    </location>
</feature>
<evidence type="ECO:0000256" key="1">
    <source>
        <dbReference type="ARBA" id="ARBA00004651"/>
    </source>
</evidence>
<dbReference type="SUPFAM" id="SSF103473">
    <property type="entry name" value="MFS general substrate transporter"/>
    <property type="match status" value="1"/>
</dbReference>
<dbReference type="Gene3D" id="1.20.1250.20">
    <property type="entry name" value="MFS general substrate transporter like domains"/>
    <property type="match status" value="1"/>
</dbReference>
<evidence type="ECO:0000256" key="4">
    <source>
        <dbReference type="ARBA" id="ARBA00022692"/>
    </source>
</evidence>
<dbReference type="OrthoDB" id="5959811at2759"/>